<reference evidence="4 5" key="1">
    <citation type="submission" date="2019-01" db="EMBL/GenBank/DDBJ databases">
        <title>Vagococcus silagei sp. nov. isolated from brewer's grain.</title>
        <authorList>
            <person name="Guu J.-R."/>
        </authorList>
    </citation>
    <scope>NUCLEOTIDE SEQUENCE [LARGE SCALE GENOMIC DNA]</scope>
    <source>
        <strain evidence="4 5">2B-2</strain>
    </source>
</reference>
<dbReference type="Pfam" id="PF02719">
    <property type="entry name" value="Polysacc_synt_2"/>
    <property type="match status" value="1"/>
</dbReference>
<dbReference type="Pfam" id="PF13727">
    <property type="entry name" value="CoA_binding_3"/>
    <property type="match status" value="1"/>
</dbReference>
<keyword evidence="2" id="KW-0812">Transmembrane</keyword>
<comment type="similarity">
    <text evidence="1">Belongs to the polysaccharide synthase family.</text>
</comment>
<organism evidence="4 5">
    <name type="scientific">Vagococcus silagei</name>
    <dbReference type="NCBI Taxonomy" id="2508885"/>
    <lineage>
        <taxon>Bacteria</taxon>
        <taxon>Bacillati</taxon>
        <taxon>Bacillota</taxon>
        <taxon>Bacilli</taxon>
        <taxon>Lactobacillales</taxon>
        <taxon>Enterococcaceae</taxon>
        <taxon>Vagococcus</taxon>
    </lineage>
</organism>
<dbReference type="InterPro" id="IPR003869">
    <property type="entry name" value="Polysac_CapD-like"/>
</dbReference>
<evidence type="ECO:0000313" key="4">
    <source>
        <dbReference type="EMBL" id="THB60181.1"/>
    </source>
</evidence>
<feature type="transmembrane region" description="Helical" evidence="2">
    <location>
        <begin position="7"/>
        <end position="26"/>
    </location>
</feature>
<evidence type="ECO:0000256" key="1">
    <source>
        <dbReference type="ARBA" id="ARBA00007430"/>
    </source>
</evidence>
<evidence type="ECO:0000259" key="3">
    <source>
        <dbReference type="Pfam" id="PF02719"/>
    </source>
</evidence>
<dbReference type="SUPFAM" id="SSF51735">
    <property type="entry name" value="NAD(P)-binding Rossmann-fold domains"/>
    <property type="match status" value="2"/>
</dbReference>
<dbReference type="AlphaFoldDB" id="A0A4S3AZK9"/>
<accession>A0A4S3AZK9</accession>
<dbReference type="RefSeq" id="WP_136137882.1">
    <property type="nucleotide sequence ID" value="NZ_SDGV01000035.1"/>
</dbReference>
<dbReference type="PANTHER" id="PTHR43318">
    <property type="entry name" value="UDP-N-ACETYLGLUCOSAMINE 4,6-DEHYDRATASE"/>
    <property type="match status" value="1"/>
</dbReference>
<dbReference type="InterPro" id="IPR036291">
    <property type="entry name" value="NAD(P)-bd_dom_sf"/>
</dbReference>
<keyword evidence="2" id="KW-0472">Membrane</keyword>
<sequence>MVLIGVDTLIIAFANIISYLYIHSFVPMSRRFVLYSFVIQFALYTIFALVLQVHKRINRYSGFNAILSLGTAITLTSVIEIIIFSIFQYKRANMLHLFSAYFISILLLVASRVVWRVIAESGLHKGRVSREKKKALIIGAGDGGELLYNTLKKNSSQGNLDVVGFIDDDPNKLNMFLQGIKVIGTIDDIPKLVNRYEIEVLTVAIPSMTPKEYERLLDIVNPLDITLNKIPSLEELATGKVAVSKLSDIDVVDLLGRDEVSLDLEVIKDQVTNETVLVTGAGGSIGSEICRQVMQFSPKCIVLLGHGENSIYLIEKELRQTFGNSETKIVPVIADVQDYERINEVVAKYKPVVIYHAAAHKHVPLMEYNPREAVKNNIYGTKNVAYAALQNEVQSFVMISTDKAVNPPNVMGATKRISEMIVTGLNKEGKTKFSAVRFGNVLGSRGSVVPLFKNQIAAGGPVTVTDFRMTRYFMTIPEASRLVIQSGALAKGGEIFILDMGEPVKILDLARQMVKLSGYTEAEIPIIETGIRPGEKLYEELLVDKERAKEQVHEKIFVGTVNGFQFDEVMAEVEKLPKDEEELMKELIRFAKASSQE</sequence>
<name>A0A4S3AZK9_9ENTE</name>
<evidence type="ECO:0000256" key="2">
    <source>
        <dbReference type="SAM" id="Phobius"/>
    </source>
</evidence>
<dbReference type="OrthoDB" id="9803111at2"/>
<feature type="transmembrane region" description="Helical" evidence="2">
    <location>
        <begin position="32"/>
        <end position="51"/>
    </location>
</feature>
<dbReference type="CDD" id="cd05237">
    <property type="entry name" value="UDP_invert_4-6DH_SDR_e"/>
    <property type="match status" value="1"/>
</dbReference>
<dbReference type="Gene3D" id="3.40.50.720">
    <property type="entry name" value="NAD(P)-binding Rossmann-like Domain"/>
    <property type="match status" value="2"/>
</dbReference>
<gene>
    <name evidence="4" type="ORF">ESZ54_11850</name>
</gene>
<dbReference type="Proteomes" id="UP000310506">
    <property type="component" value="Unassembled WGS sequence"/>
</dbReference>
<evidence type="ECO:0000313" key="5">
    <source>
        <dbReference type="Proteomes" id="UP000310506"/>
    </source>
</evidence>
<dbReference type="PANTHER" id="PTHR43318:SF1">
    <property type="entry name" value="POLYSACCHARIDE BIOSYNTHESIS PROTEIN EPSC-RELATED"/>
    <property type="match status" value="1"/>
</dbReference>
<feature type="transmembrane region" description="Helical" evidence="2">
    <location>
        <begin position="95"/>
        <end position="115"/>
    </location>
</feature>
<keyword evidence="5" id="KW-1185">Reference proteome</keyword>
<feature type="domain" description="Polysaccharide biosynthesis protein CapD-like" evidence="3">
    <location>
        <begin position="276"/>
        <end position="558"/>
    </location>
</feature>
<keyword evidence="2" id="KW-1133">Transmembrane helix</keyword>
<dbReference type="InterPro" id="IPR051203">
    <property type="entry name" value="Polysaccharide_Synthase-Rel"/>
</dbReference>
<comment type="caution">
    <text evidence="4">The sequence shown here is derived from an EMBL/GenBank/DDBJ whole genome shotgun (WGS) entry which is preliminary data.</text>
</comment>
<proteinExistence type="inferred from homology"/>
<feature type="transmembrane region" description="Helical" evidence="2">
    <location>
        <begin position="63"/>
        <end position="89"/>
    </location>
</feature>
<dbReference type="EMBL" id="SDGV01000035">
    <property type="protein sequence ID" value="THB60181.1"/>
    <property type="molecule type" value="Genomic_DNA"/>
</dbReference>
<protein>
    <submittedName>
        <fullName evidence="4">Polysaccharide biosynthesis protein</fullName>
    </submittedName>
</protein>